<dbReference type="InterPro" id="IPR002680">
    <property type="entry name" value="AOX"/>
</dbReference>
<dbReference type="InterPro" id="IPR038659">
    <property type="entry name" value="AOX_sf"/>
</dbReference>
<evidence type="ECO:0000256" key="12">
    <source>
        <dbReference type="ARBA" id="ARBA00023004"/>
    </source>
</evidence>
<dbReference type="Proteomes" id="UP001341840">
    <property type="component" value="Unassembled WGS sequence"/>
</dbReference>
<keyword evidence="5" id="KW-0813">Transport</keyword>
<comment type="cofactor">
    <cofactor evidence="14">
        <name>Fe cation</name>
        <dbReference type="ChEBI" id="CHEBI:24875"/>
    </cofactor>
    <text evidence="14">Binds 2 iron ions per subunit.</text>
</comment>
<name>A0ABU6WD78_9FABA</name>
<keyword evidence="12 14" id="KW-0408">Iron</keyword>
<keyword evidence="16" id="KW-1185">Reference proteome</keyword>
<keyword evidence="6 14" id="KW-0679">Respiratory chain</keyword>
<keyword evidence="9 14" id="KW-0249">Electron transport</keyword>
<dbReference type="EC" id="1.10.3.11" evidence="14"/>
<evidence type="ECO:0000256" key="11">
    <source>
        <dbReference type="ARBA" id="ARBA00023002"/>
    </source>
</evidence>
<dbReference type="Pfam" id="PF01786">
    <property type="entry name" value="AOX"/>
    <property type="match status" value="1"/>
</dbReference>
<organism evidence="15 16">
    <name type="scientific">Stylosanthes scabra</name>
    <dbReference type="NCBI Taxonomy" id="79078"/>
    <lineage>
        <taxon>Eukaryota</taxon>
        <taxon>Viridiplantae</taxon>
        <taxon>Streptophyta</taxon>
        <taxon>Embryophyta</taxon>
        <taxon>Tracheophyta</taxon>
        <taxon>Spermatophyta</taxon>
        <taxon>Magnoliopsida</taxon>
        <taxon>eudicotyledons</taxon>
        <taxon>Gunneridae</taxon>
        <taxon>Pentapetalae</taxon>
        <taxon>rosids</taxon>
        <taxon>fabids</taxon>
        <taxon>Fabales</taxon>
        <taxon>Fabaceae</taxon>
        <taxon>Papilionoideae</taxon>
        <taxon>50 kb inversion clade</taxon>
        <taxon>dalbergioids sensu lato</taxon>
        <taxon>Dalbergieae</taxon>
        <taxon>Pterocarpus clade</taxon>
        <taxon>Stylosanthes</taxon>
    </lineage>
</organism>
<evidence type="ECO:0000256" key="7">
    <source>
        <dbReference type="ARBA" id="ARBA00022692"/>
    </source>
</evidence>
<keyword evidence="7 14" id="KW-0812">Transmembrane</keyword>
<reference evidence="15 16" key="1">
    <citation type="journal article" date="2023" name="Plants (Basel)">
        <title>Bridging the Gap: Combining Genomics and Transcriptomics Approaches to Understand Stylosanthes scabra, an Orphan Legume from the Brazilian Caatinga.</title>
        <authorList>
            <person name="Ferreira-Neto J.R.C."/>
            <person name="da Silva M.D."/>
            <person name="Binneck E."/>
            <person name="de Melo N.F."/>
            <person name="da Silva R.H."/>
            <person name="de Melo A.L.T.M."/>
            <person name="Pandolfi V."/>
            <person name="Bustamante F.O."/>
            <person name="Brasileiro-Vidal A.C."/>
            <person name="Benko-Iseppon A.M."/>
        </authorList>
    </citation>
    <scope>NUCLEOTIDE SEQUENCE [LARGE SCALE GENOMIC DNA]</scope>
    <source>
        <tissue evidence="15">Leaves</tissue>
    </source>
</reference>
<keyword evidence="8 14" id="KW-0479">Metal-binding</keyword>
<comment type="subcellular location">
    <subcellularLocation>
        <location evidence="2">Mitochondrion inner membrane</location>
        <topology evidence="2">Multi-pass membrane protein</topology>
    </subcellularLocation>
</comment>
<dbReference type="PANTHER" id="PTHR31803">
    <property type="entry name" value="ALTERNATIVE OXIDASE"/>
    <property type="match status" value="1"/>
</dbReference>
<comment type="catalytic activity">
    <reaction evidence="1 14">
        <text>2 a ubiquinol + O2 = 2 a ubiquinone + 2 H2O</text>
        <dbReference type="Rhea" id="RHEA:30255"/>
        <dbReference type="Rhea" id="RHEA-COMP:9565"/>
        <dbReference type="Rhea" id="RHEA-COMP:9566"/>
        <dbReference type="ChEBI" id="CHEBI:15377"/>
        <dbReference type="ChEBI" id="CHEBI:15379"/>
        <dbReference type="ChEBI" id="CHEBI:16389"/>
        <dbReference type="ChEBI" id="CHEBI:17976"/>
        <dbReference type="EC" id="1.10.3.11"/>
    </reaction>
</comment>
<evidence type="ECO:0000256" key="4">
    <source>
        <dbReference type="ARBA" id="ARBA00011748"/>
    </source>
</evidence>
<comment type="caution">
    <text evidence="15">The sequence shown here is derived from an EMBL/GenBank/DDBJ whole genome shotgun (WGS) entry which is preliminary data.</text>
</comment>
<evidence type="ECO:0000256" key="6">
    <source>
        <dbReference type="ARBA" id="ARBA00022660"/>
    </source>
</evidence>
<evidence type="ECO:0000256" key="13">
    <source>
        <dbReference type="ARBA" id="ARBA00023136"/>
    </source>
</evidence>
<evidence type="ECO:0000256" key="8">
    <source>
        <dbReference type="ARBA" id="ARBA00022723"/>
    </source>
</evidence>
<dbReference type="PANTHER" id="PTHR31803:SF3">
    <property type="entry name" value="ALTERNATIVE OXIDASE"/>
    <property type="match status" value="1"/>
</dbReference>
<protein>
    <recommendedName>
        <fullName evidence="14">Ubiquinol oxidase</fullName>
        <ecNumber evidence="14">1.10.3.11</ecNumber>
    </recommendedName>
</protein>
<keyword evidence="13 14" id="KW-0472">Membrane</keyword>
<dbReference type="EMBL" id="JASCZI010181469">
    <property type="protein sequence ID" value="MED6183799.1"/>
    <property type="molecule type" value="Genomic_DNA"/>
</dbReference>
<evidence type="ECO:0000256" key="2">
    <source>
        <dbReference type="ARBA" id="ARBA00004448"/>
    </source>
</evidence>
<comment type="subunit">
    <text evidence="4">Homodimer; disulfide-linked.</text>
</comment>
<keyword evidence="11 14" id="KW-0560">Oxidoreductase</keyword>
<accession>A0ABU6WD78</accession>
<evidence type="ECO:0000256" key="5">
    <source>
        <dbReference type="ARBA" id="ARBA00022448"/>
    </source>
</evidence>
<keyword evidence="10" id="KW-1133">Transmembrane helix</keyword>
<evidence type="ECO:0000256" key="9">
    <source>
        <dbReference type="ARBA" id="ARBA00022982"/>
    </source>
</evidence>
<gene>
    <name evidence="15" type="ORF">PIB30_041174</name>
</gene>
<comment type="similarity">
    <text evidence="3 14">Belongs to the alternative oxidase family.</text>
</comment>
<evidence type="ECO:0000313" key="15">
    <source>
        <dbReference type="EMBL" id="MED6183799.1"/>
    </source>
</evidence>
<evidence type="ECO:0000256" key="14">
    <source>
        <dbReference type="RuleBase" id="RU003779"/>
    </source>
</evidence>
<evidence type="ECO:0000256" key="1">
    <source>
        <dbReference type="ARBA" id="ARBA00001192"/>
    </source>
</evidence>
<proteinExistence type="inferred from homology"/>
<evidence type="ECO:0000313" key="16">
    <source>
        <dbReference type="Proteomes" id="UP001341840"/>
    </source>
</evidence>
<evidence type="ECO:0000256" key="3">
    <source>
        <dbReference type="ARBA" id="ARBA00008388"/>
    </source>
</evidence>
<evidence type="ECO:0000256" key="10">
    <source>
        <dbReference type="ARBA" id="ARBA00022989"/>
    </source>
</evidence>
<dbReference type="Gene3D" id="1.20.1260.140">
    <property type="entry name" value="Alternative oxidase"/>
    <property type="match status" value="1"/>
</dbReference>
<sequence>METEIISDEDIVDVAATKKVAEIFFDRLLEMVRGRDNLTLSIGHDVLEVGMLQVDKGNIENVAAPAIAMDYWQLPPDSTLRDVVVVVRADEAHHRDVNHFASDVHYQGRELRETPAPIGYH</sequence>